<comment type="caution">
    <text evidence="1">The sequence shown here is derived from an EMBL/GenBank/DDBJ whole genome shotgun (WGS) entry which is preliminary data.</text>
</comment>
<dbReference type="RefSeq" id="WP_060623131.1">
    <property type="nucleotide sequence ID" value="NZ_LCZJ02000018.1"/>
</dbReference>
<dbReference type="OrthoDB" id="1912370at2"/>
<gene>
    <name evidence="1" type="ORF">UQ64_12575</name>
</gene>
<protein>
    <recommendedName>
        <fullName evidence="3">DUF4362 domain-containing protein</fullName>
    </recommendedName>
</protein>
<dbReference type="Pfam" id="PF14275">
    <property type="entry name" value="DUF4362"/>
    <property type="match status" value="1"/>
</dbReference>
<dbReference type="Proteomes" id="UP000054709">
    <property type="component" value="Unassembled WGS sequence"/>
</dbReference>
<organism evidence="1 2">
    <name type="scientific">Paenibacillus etheri</name>
    <dbReference type="NCBI Taxonomy" id="1306852"/>
    <lineage>
        <taxon>Bacteria</taxon>
        <taxon>Bacillati</taxon>
        <taxon>Bacillota</taxon>
        <taxon>Bacilli</taxon>
        <taxon>Bacillales</taxon>
        <taxon>Paenibacillaceae</taxon>
        <taxon>Paenibacillus</taxon>
    </lineage>
</organism>
<dbReference type="EMBL" id="LCZJ02000018">
    <property type="protein sequence ID" value="KTD87630.1"/>
    <property type="molecule type" value="Genomic_DNA"/>
</dbReference>
<dbReference type="AlphaFoldDB" id="A0A0W1B230"/>
<name>A0A0W1B230_9BACL</name>
<evidence type="ECO:0000313" key="2">
    <source>
        <dbReference type="Proteomes" id="UP000054709"/>
    </source>
</evidence>
<accession>A0A0W1B230</accession>
<dbReference type="InterPro" id="IPR025372">
    <property type="entry name" value="DUF4362"/>
</dbReference>
<sequence>MKKISILILSFLILTGIWGCSGNEVHSVPKSKPYTSEEAISRGDIVSIEKVYNLDKFEQFITNLSSKKADSIRVTSYTDEGDPIFKDLKFDGSVISYSYDTSNDEFGGGSIGVRIDTCSDITSEKNAQGEIVYSISGCTNKNPEIDYYLLRTIK</sequence>
<reference evidence="1 2" key="1">
    <citation type="journal article" date="2015" name="Int. Biodeterior. Biodegradation">
        <title>Physiological and genetic screening methods for the isolation of methyl tert-butyl ether-degrading bacteria for bioremediation purposes.</title>
        <authorList>
            <person name="Guisado I.M."/>
            <person name="Purswani J."/>
            <person name="Gonzalez Lopez J."/>
            <person name="Pozo C."/>
        </authorList>
    </citation>
    <scope>NUCLEOTIDE SEQUENCE [LARGE SCALE GENOMIC DNA]</scope>
    <source>
        <strain evidence="1 2">SH7</strain>
    </source>
</reference>
<keyword evidence="2" id="KW-1185">Reference proteome</keyword>
<evidence type="ECO:0008006" key="3">
    <source>
        <dbReference type="Google" id="ProtNLM"/>
    </source>
</evidence>
<proteinExistence type="predicted"/>
<evidence type="ECO:0000313" key="1">
    <source>
        <dbReference type="EMBL" id="KTD87630.1"/>
    </source>
</evidence>